<dbReference type="SUPFAM" id="SSF160574">
    <property type="entry name" value="BT0923-like"/>
    <property type="match status" value="1"/>
</dbReference>
<organism evidence="1 2">
    <name type="scientific">Levilinea saccharolytica</name>
    <dbReference type="NCBI Taxonomy" id="229921"/>
    <lineage>
        <taxon>Bacteria</taxon>
        <taxon>Bacillati</taxon>
        <taxon>Chloroflexota</taxon>
        <taxon>Anaerolineae</taxon>
        <taxon>Anaerolineales</taxon>
        <taxon>Anaerolineaceae</taxon>
        <taxon>Levilinea</taxon>
    </lineage>
</organism>
<gene>
    <name evidence="1" type="ORF">ADN01_17910</name>
</gene>
<sequence length="97" mass="11319">MRVISRQQLYQYGQTHSDAKPALDAWFKEAEHACWQSPSDIKEHYRSADFLPGNRVVFNIKGNSYRLVVKIHYNTGVVYIRFVGTHAEYDRIDAETI</sequence>
<dbReference type="GO" id="GO:0003723">
    <property type="term" value="F:RNA binding"/>
    <property type="evidence" value="ECO:0007669"/>
    <property type="project" value="InterPro"/>
</dbReference>
<protein>
    <submittedName>
        <fullName evidence="1">Toxin RelE</fullName>
    </submittedName>
</protein>
<dbReference type="Proteomes" id="UP000050501">
    <property type="component" value="Unassembled WGS sequence"/>
</dbReference>
<keyword evidence="2" id="KW-1185">Reference proteome</keyword>
<dbReference type="InterPro" id="IPR018669">
    <property type="entry name" value="Toxin_HigB"/>
</dbReference>
<proteinExistence type="predicted"/>
<name>A0A0P6X0G1_9CHLR</name>
<reference evidence="1 2" key="1">
    <citation type="submission" date="2015-07" db="EMBL/GenBank/DDBJ databases">
        <title>Genome sequence of Levilinea saccharolytica DSM 16555.</title>
        <authorList>
            <person name="Hemp J."/>
            <person name="Ward L.M."/>
            <person name="Pace L.A."/>
            <person name="Fischer W.W."/>
        </authorList>
    </citation>
    <scope>NUCLEOTIDE SEQUENCE [LARGE SCALE GENOMIC DNA]</scope>
    <source>
        <strain evidence="1 2">KIBI-1</strain>
    </source>
</reference>
<evidence type="ECO:0000313" key="2">
    <source>
        <dbReference type="Proteomes" id="UP000050501"/>
    </source>
</evidence>
<evidence type="ECO:0000313" key="1">
    <source>
        <dbReference type="EMBL" id="KPL75702.1"/>
    </source>
</evidence>
<comment type="caution">
    <text evidence="1">The sequence shown here is derived from an EMBL/GenBank/DDBJ whole genome shotgun (WGS) entry which is preliminary data.</text>
</comment>
<dbReference type="Pfam" id="PF09907">
    <property type="entry name" value="HigB_toxin"/>
    <property type="match status" value="1"/>
</dbReference>
<dbReference type="GO" id="GO:0004519">
    <property type="term" value="F:endonuclease activity"/>
    <property type="evidence" value="ECO:0007669"/>
    <property type="project" value="InterPro"/>
</dbReference>
<accession>A0A0P6X0G1</accession>
<dbReference type="OrthoDB" id="9799912at2"/>
<dbReference type="RefSeq" id="WP_062417147.1">
    <property type="nucleotide sequence ID" value="NZ_DF967974.1"/>
</dbReference>
<dbReference type="PATRIC" id="fig|229921.5.peg.217"/>
<dbReference type="GO" id="GO:0110001">
    <property type="term" value="C:toxin-antitoxin complex"/>
    <property type="evidence" value="ECO:0007669"/>
    <property type="project" value="InterPro"/>
</dbReference>
<dbReference type="AlphaFoldDB" id="A0A0P6X0G1"/>
<dbReference type="EMBL" id="LGCM01000065">
    <property type="protein sequence ID" value="KPL75702.1"/>
    <property type="molecule type" value="Genomic_DNA"/>
</dbReference>
<dbReference type="STRING" id="229921.ADN01_17910"/>